<name>A0A9D5BXJ3_9LILI</name>
<dbReference type="AlphaFoldDB" id="A0A9D5BXJ3"/>
<dbReference type="EMBL" id="JAGGNH010000009">
    <property type="protein sequence ID" value="KAJ0962548.1"/>
    <property type="molecule type" value="Genomic_DNA"/>
</dbReference>
<reference evidence="1" key="2">
    <citation type="journal article" date="2022" name="Hortic Res">
        <title>The genome of Dioscorea zingiberensis sheds light on the biosynthesis, origin and evolution of the medicinally important diosgenin saponins.</title>
        <authorList>
            <person name="Li Y."/>
            <person name="Tan C."/>
            <person name="Li Z."/>
            <person name="Guo J."/>
            <person name="Li S."/>
            <person name="Chen X."/>
            <person name="Wang C."/>
            <person name="Dai X."/>
            <person name="Yang H."/>
            <person name="Song W."/>
            <person name="Hou L."/>
            <person name="Xu J."/>
            <person name="Tong Z."/>
            <person name="Xu A."/>
            <person name="Yuan X."/>
            <person name="Wang W."/>
            <person name="Yang Q."/>
            <person name="Chen L."/>
            <person name="Sun Z."/>
            <person name="Wang K."/>
            <person name="Pan B."/>
            <person name="Chen J."/>
            <person name="Bao Y."/>
            <person name="Liu F."/>
            <person name="Qi X."/>
            <person name="Gang D.R."/>
            <person name="Wen J."/>
            <person name="Li J."/>
        </authorList>
    </citation>
    <scope>NUCLEOTIDE SEQUENCE</scope>
    <source>
        <strain evidence="1">Dzin_1.0</strain>
    </source>
</reference>
<organism evidence="1 2">
    <name type="scientific">Dioscorea zingiberensis</name>
    <dbReference type="NCBI Taxonomy" id="325984"/>
    <lineage>
        <taxon>Eukaryota</taxon>
        <taxon>Viridiplantae</taxon>
        <taxon>Streptophyta</taxon>
        <taxon>Embryophyta</taxon>
        <taxon>Tracheophyta</taxon>
        <taxon>Spermatophyta</taxon>
        <taxon>Magnoliopsida</taxon>
        <taxon>Liliopsida</taxon>
        <taxon>Dioscoreales</taxon>
        <taxon>Dioscoreaceae</taxon>
        <taxon>Dioscorea</taxon>
    </lineage>
</organism>
<accession>A0A9D5BXJ3</accession>
<dbReference type="Gene3D" id="3.80.10.10">
    <property type="entry name" value="Ribonuclease Inhibitor"/>
    <property type="match status" value="3"/>
</dbReference>
<gene>
    <name evidence="1" type="ORF">J5N97_027670</name>
</gene>
<evidence type="ECO:0000313" key="2">
    <source>
        <dbReference type="Proteomes" id="UP001085076"/>
    </source>
</evidence>
<sequence>MHVHNIPSLQGGAKQPQTARKVSILRCKMLISLGGLAALASLESLTISECPNLMTVVPSDDHHQSSGGALLPESLTDLTIKDCGFLDTYMGRCLMGLARLSELRLLKCQHMTSLPTVEELMHLTSLKILQIEEFDQLVSVGGLHVLLSSLRFLTVLECPGLFTDLKAAADVATDPDVDALSTPDHGLSLLACLGVDNFSLLPILLSRKGLESLTTLCLVRSSQNTAFTREQEEWFQHLHSLRFLIFYKCERLPSLPSNLTSLTCLKQLHIRDCPQHMTSLPTAEELMHLTSLKHLSIEECELLVSVGGLHVLLSSLQILGVLKCPGLFTDLKSSADHVATDNIPDVLDAHSLSSSFLHLDIDNLSLLPVLFSRKGLLASLSELHFKESSQDTVFTREEEEWLQHLPSLHTLTFDKCERLPSLPSDLTSLTRLEHLHILGCPQVSSLPTLPMSLECLKIRGWHPELERRCQEGGPLWDLIKHIPDRDFI</sequence>
<dbReference type="SUPFAM" id="SSF52058">
    <property type="entry name" value="L domain-like"/>
    <property type="match status" value="1"/>
</dbReference>
<evidence type="ECO:0000313" key="1">
    <source>
        <dbReference type="EMBL" id="KAJ0962548.1"/>
    </source>
</evidence>
<dbReference type="PANTHER" id="PTHR36766:SF40">
    <property type="entry name" value="DISEASE RESISTANCE PROTEIN RGA3"/>
    <property type="match status" value="1"/>
</dbReference>
<dbReference type="OrthoDB" id="695275at2759"/>
<dbReference type="InterPro" id="IPR032675">
    <property type="entry name" value="LRR_dom_sf"/>
</dbReference>
<keyword evidence="2" id="KW-1185">Reference proteome</keyword>
<proteinExistence type="predicted"/>
<protein>
    <submittedName>
        <fullName evidence="1">Uncharacterized protein</fullName>
    </submittedName>
</protein>
<comment type="caution">
    <text evidence="1">The sequence shown here is derived from an EMBL/GenBank/DDBJ whole genome shotgun (WGS) entry which is preliminary data.</text>
</comment>
<reference evidence="1" key="1">
    <citation type="submission" date="2021-03" db="EMBL/GenBank/DDBJ databases">
        <authorList>
            <person name="Li Z."/>
            <person name="Yang C."/>
        </authorList>
    </citation>
    <scope>NUCLEOTIDE SEQUENCE</scope>
    <source>
        <strain evidence="1">Dzin_1.0</strain>
        <tissue evidence="1">Leaf</tissue>
    </source>
</reference>
<dbReference type="Proteomes" id="UP001085076">
    <property type="component" value="Miscellaneous, Linkage group lg09"/>
</dbReference>
<dbReference type="PANTHER" id="PTHR36766">
    <property type="entry name" value="PLANT BROAD-SPECTRUM MILDEW RESISTANCE PROTEIN RPW8"/>
    <property type="match status" value="1"/>
</dbReference>